<sequence length="90" mass="10363">MKYAEKDEAKAAGARWDPEEKKWYIPANMDSKRFRWPQIAGAGSSSVDGRKSKKPGVKSHANRKKSLGYKLDRLQREFDDRLDHVLAKDD</sequence>
<evidence type="ECO:0000259" key="2">
    <source>
        <dbReference type="Pfam" id="PF18974"/>
    </source>
</evidence>
<proteinExistence type="predicted"/>
<keyword evidence="4" id="KW-1185">Reference proteome</keyword>
<reference evidence="3 4" key="2">
    <citation type="submission" date="2021-08" db="EMBL/GenBank/DDBJ databases">
        <title>Massilia sp. R798.</title>
        <authorList>
            <person name="Baek J.H."/>
            <person name="Jung H.S."/>
            <person name="Kim K.R."/>
            <person name="Jeon C.O."/>
        </authorList>
    </citation>
    <scope>NUCLEOTIDE SEQUENCE [LARGE SCALE GENOMIC DNA]</scope>
    <source>
        <strain evidence="3 4">R798</strain>
    </source>
</reference>
<name>A0ABS7STQ7_9BURK</name>
<protein>
    <submittedName>
        <fullName evidence="3">DUF5710 domain-containing protein</fullName>
    </submittedName>
</protein>
<evidence type="ECO:0000313" key="4">
    <source>
        <dbReference type="Proteomes" id="UP000809349"/>
    </source>
</evidence>
<feature type="region of interest" description="Disordered" evidence="1">
    <location>
        <begin position="40"/>
        <end position="67"/>
    </location>
</feature>
<dbReference type="InterPro" id="IPR043764">
    <property type="entry name" value="DUF5710"/>
</dbReference>
<comment type="caution">
    <text evidence="3">The sequence shown here is derived from an EMBL/GenBank/DDBJ whole genome shotgun (WGS) entry which is preliminary data.</text>
</comment>
<reference evidence="3 4" key="1">
    <citation type="submission" date="2021-01" db="EMBL/GenBank/DDBJ databases">
        <authorList>
            <person name="Ruan W."/>
            <person name="Khan S.A."/>
            <person name="Jeon C.O."/>
        </authorList>
    </citation>
    <scope>NUCLEOTIDE SEQUENCE [LARGE SCALE GENOMIC DNA]</scope>
    <source>
        <strain evidence="3 4">R798</strain>
    </source>
</reference>
<evidence type="ECO:0000313" key="3">
    <source>
        <dbReference type="EMBL" id="MBZ2209322.1"/>
    </source>
</evidence>
<dbReference type="Pfam" id="PF18974">
    <property type="entry name" value="DUF5710"/>
    <property type="match status" value="1"/>
</dbReference>
<dbReference type="RefSeq" id="WP_370660532.1">
    <property type="nucleotide sequence ID" value="NZ_JAFBIL020000008.1"/>
</dbReference>
<feature type="compositionally biased region" description="Basic residues" evidence="1">
    <location>
        <begin position="51"/>
        <end position="67"/>
    </location>
</feature>
<evidence type="ECO:0000256" key="1">
    <source>
        <dbReference type="SAM" id="MobiDB-lite"/>
    </source>
</evidence>
<accession>A0ABS7STQ7</accession>
<dbReference type="Proteomes" id="UP000809349">
    <property type="component" value="Unassembled WGS sequence"/>
</dbReference>
<gene>
    <name evidence="3" type="ORF">I4X03_018795</name>
</gene>
<organism evidence="3 4">
    <name type="scientific">Massilia soli</name>
    <dbReference type="NCBI Taxonomy" id="2792854"/>
    <lineage>
        <taxon>Bacteria</taxon>
        <taxon>Pseudomonadati</taxon>
        <taxon>Pseudomonadota</taxon>
        <taxon>Betaproteobacteria</taxon>
        <taxon>Burkholderiales</taxon>
        <taxon>Oxalobacteraceae</taxon>
        <taxon>Telluria group</taxon>
        <taxon>Massilia</taxon>
    </lineage>
</organism>
<feature type="domain" description="DUF5710" evidence="2">
    <location>
        <begin position="3"/>
        <end position="35"/>
    </location>
</feature>
<dbReference type="EMBL" id="JAFBIL020000008">
    <property type="protein sequence ID" value="MBZ2209322.1"/>
    <property type="molecule type" value="Genomic_DNA"/>
</dbReference>